<feature type="disulfide bond" evidence="1">
    <location>
        <begin position="312"/>
        <end position="321"/>
    </location>
</feature>
<dbReference type="Gene3D" id="2.10.25.10">
    <property type="entry name" value="Laminin"/>
    <property type="match status" value="1"/>
</dbReference>
<feature type="domain" description="EGF-like" evidence="4">
    <location>
        <begin position="282"/>
        <end position="322"/>
    </location>
</feature>
<evidence type="ECO:0000256" key="2">
    <source>
        <dbReference type="SAM" id="MobiDB-lite"/>
    </source>
</evidence>
<feature type="chain" id="PRO_5005329838" evidence="3">
    <location>
        <begin position="27"/>
        <end position="456"/>
    </location>
</feature>
<evidence type="ECO:0000259" key="4">
    <source>
        <dbReference type="PROSITE" id="PS50026"/>
    </source>
</evidence>
<reference evidence="6" key="2">
    <citation type="submission" date="2015-08" db="UniProtKB">
        <authorList>
            <consortium name="WormBaseParasite"/>
        </authorList>
    </citation>
    <scope>IDENTIFICATION</scope>
</reference>
<dbReference type="Gene3D" id="3.40.390.10">
    <property type="entry name" value="Collagenase (Catalytic Domain)"/>
    <property type="match status" value="1"/>
</dbReference>
<keyword evidence="1" id="KW-1015">Disulfide bond</keyword>
<dbReference type="Proteomes" id="UP000035680">
    <property type="component" value="Unassembled WGS sequence"/>
</dbReference>
<keyword evidence="3" id="KW-0732">Signal</keyword>
<keyword evidence="5" id="KW-1185">Reference proteome</keyword>
<proteinExistence type="predicted"/>
<evidence type="ECO:0000256" key="3">
    <source>
        <dbReference type="SAM" id="SignalP"/>
    </source>
</evidence>
<evidence type="ECO:0000313" key="5">
    <source>
        <dbReference type="Proteomes" id="UP000035680"/>
    </source>
</evidence>
<dbReference type="GO" id="GO:0006508">
    <property type="term" value="P:proteolysis"/>
    <property type="evidence" value="ECO:0007669"/>
    <property type="project" value="InterPro"/>
</dbReference>
<dbReference type="InterPro" id="IPR001506">
    <property type="entry name" value="Peptidase_M12A"/>
</dbReference>
<dbReference type="AlphaFoldDB" id="A0A0K0FEQ6"/>
<name>A0A0K0FEQ6_STRVS</name>
<dbReference type="GO" id="GO:0004222">
    <property type="term" value="F:metalloendopeptidase activity"/>
    <property type="evidence" value="ECO:0007669"/>
    <property type="project" value="InterPro"/>
</dbReference>
<comment type="caution">
    <text evidence="1">Lacks conserved residue(s) required for the propagation of feature annotation.</text>
</comment>
<dbReference type="InterPro" id="IPR000742">
    <property type="entry name" value="EGF"/>
</dbReference>
<reference evidence="5" key="1">
    <citation type="submission" date="2014-07" db="EMBL/GenBank/DDBJ databases">
        <authorList>
            <person name="Martin A.A"/>
            <person name="De Silva N."/>
        </authorList>
    </citation>
    <scope>NUCLEOTIDE SEQUENCE</scope>
</reference>
<feature type="compositionally biased region" description="Basic residues" evidence="2">
    <location>
        <begin position="106"/>
        <end position="121"/>
    </location>
</feature>
<dbReference type="PROSITE" id="PS01186">
    <property type="entry name" value="EGF_2"/>
    <property type="match status" value="1"/>
</dbReference>
<keyword evidence="1" id="KW-0245">EGF-like domain</keyword>
<sequence length="456" mass="52404">MERTNILIKIFLALCFYNFLNNHLYGYETIDYKLNVNYCIRKEKSNSNGNDKNKNKINESNIKNGLEMISERSCIVFIKKSSCDEEKKICEKECTEKSKKGEDKKSKKGKGKKSKKGKGKKSKKCKTKCKVEIVTKSFPFIEFSYDKDSNTKDYNFNGSVSLMRTVEYEMKINEMCNKNPGCVARKVLMYLGLIPTVRRHDRLIFVLVDYEKIKNEYKKQYNNVLGSPLYLNYDFSSIAHWSQYYGAASNQTTFSINTLKLANDAITGQEYRPAFSDFKWLYYAHCEKDPFYSIKCNNGGYPKSESSSECECPTGFSGKTCEKPAESSKSCYNSSLFVAPKKLYILRFKGKKTCNILLSSLPNTRIVMTIYNLTCQTKTPCFENDCLQIKYQKDMALTGLCLCGKKDKEGLTSHSNQTLIRYTGSNSNSSVVINFYSIKATYYGDEYKINFPERVC</sequence>
<feature type="region of interest" description="Disordered" evidence="2">
    <location>
        <begin position="101"/>
        <end position="121"/>
    </location>
</feature>
<dbReference type="Pfam" id="PF01400">
    <property type="entry name" value="Astacin"/>
    <property type="match status" value="1"/>
</dbReference>
<dbReference type="PROSITE" id="PS00022">
    <property type="entry name" value="EGF_1"/>
    <property type="match status" value="1"/>
</dbReference>
<protein>
    <submittedName>
        <fullName evidence="6">EGF-like domain-containing protein</fullName>
    </submittedName>
</protein>
<dbReference type="PROSITE" id="PS50026">
    <property type="entry name" value="EGF_3"/>
    <property type="match status" value="1"/>
</dbReference>
<dbReference type="WBParaSite" id="SVE_0734100.1">
    <property type="protein sequence ID" value="SVE_0734100.1"/>
    <property type="gene ID" value="SVE_0734100"/>
</dbReference>
<evidence type="ECO:0000256" key="1">
    <source>
        <dbReference type="PROSITE-ProRule" id="PRU00076"/>
    </source>
</evidence>
<dbReference type="InterPro" id="IPR024079">
    <property type="entry name" value="MetalloPept_cat_dom_sf"/>
</dbReference>
<accession>A0A0K0FEQ6</accession>
<evidence type="ECO:0000313" key="6">
    <source>
        <dbReference type="WBParaSite" id="SVE_0734100.1"/>
    </source>
</evidence>
<feature type="signal peptide" evidence="3">
    <location>
        <begin position="1"/>
        <end position="26"/>
    </location>
</feature>
<organism evidence="5 6">
    <name type="scientific">Strongyloides venezuelensis</name>
    <name type="common">Threadworm</name>
    <dbReference type="NCBI Taxonomy" id="75913"/>
    <lineage>
        <taxon>Eukaryota</taxon>
        <taxon>Metazoa</taxon>
        <taxon>Ecdysozoa</taxon>
        <taxon>Nematoda</taxon>
        <taxon>Chromadorea</taxon>
        <taxon>Rhabditida</taxon>
        <taxon>Tylenchina</taxon>
        <taxon>Panagrolaimomorpha</taxon>
        <taxon>Strongyloidoidea</taxon>
        <taxon>Strongyloididae</taxon>
        <taxon>Strongyloides</taxon>
    </lineage>
</organism>